<comment type="similarity">
    <text evidence="2">Belongs to the bacterial solute-binding protein SsuA/TauA family.</text>
</comment>
<dbReference type="Proteomes" id="UP001328733">
    <property type="component" value="Unassembled WGS sequence"/>
</dbReference>
<comment type="function">
    <text evidence="5">Part of a binding-protein-dependent transport system for aliphatic sulfonates. Putative binding protein.</text>
</comment>
<feature type="transmembrane region" description="Helical" evidence="7">
    <location>
        <begin position="9"/>
        <end position="29"/>
    </location>
</feature>
<evidence type="ECO:0000256" key="2">
    <source>
        <dbReference type="ARBA" id="ARBA00010742"/>
    </source>
</evidence>
<sequence length="364" mass="39888">MFSRKKNSILWKLGIFLLGFVVSAGLSLYPRAEKTIAHPTVIDSQTAIRAEVAAADTRAIDAKIAPFTLAQGQPVDTKEIRIGYQKYGTLNLLKAKNSLEERLKPKGISVKWILFPAGPQLLEALNAGSVDFGSTGEAPPIFAQAAGAPLVYVGHEPPNPKGEGILVKQDSPIKTVADLKGKKIALNKGSNVHYFLIKALESANLKYSDVKPVFLPPGDARPAFEQGSVDAWAIWDPFYTKAKRDLNARIVRDGTGLVANREFYLAAKPFAQQYPDRVKAILDELNKVDGWAKANPKAVAELLSPQLGIDVPTLEEITRRRPYGVQRPLKPDVIAYQQNVADIFQELGLIPKPIRVKDAVIQLK</sequence>
<reference evidence="9 10" key="1">
    <citation type="submission" date="2024-01" db="EMBL/GenBank/DDBJ databases">
        <title>Genomic insights into the taxonomy and metabolism of the cyanobacterium Pannus brasiliensis CCIBt3594.</title>
        <authorList>
            <person name="Machado M."/>
            <person name="Botero N.B."/>
            <person name="Andreote A.P.D."/>
            <person name="Feitosa A.M.T."/>
            <person name="Popin R."/>
            <person name="Sivonen K."/>
            <person name="Fiore M.F."/>
        </authorList>
    </citation>
    <scope>NUCLEOTIDE SEQUENCE [LARGE SCALE GENOMIC DNA]</scope>
    <source>
        <strain evidence="9 10">CCIBt3594</strain>
    </source>
</reference>
<keyword evidence="7" id="KW-0812">Transmembrane</keyword>
<comment type="caution">
    <text evidence="9">The sequence shown here is derived from an EMBL/GenBank/DDBJ whole genome shotgun (WGS) entry which is preliminary data.</text>
</comment>
<feature type="domain" description="Solute-binding protein family 3/N-terminal" evidence="8">
    <location>
        <begin position="79"/>
        <end position="295"/>
    </location>
</feature>
<dbReference type="Pfam" id="PF09084">
    <property type="entry name" value="NMT1"/>
    <property type="match status" value="1"/>
</dbReference>
<evidence type="ECO:0000256" key="5">
    <source>
        <dbReference type="ARBA" id="ARBA00055538"/>
    </source>
</evidence>
<dbReference type="CDD" id="cd13557">
    <property type="entry name" value="PBP2_SsuA"/>
    <property type="match status" value="1"/>
</dbReference>
<keyword evidence="3" id="KW-0813">Transport</keyword>
<dbReference type="GO" id="GO:0016020">
    <property type="term" value="C:membrane"/>
    <property type="evidence" value="ECO:0007669"/>
    <property type="project" value="InterPro"/>
</dbReference>
<evidence type="ECO:0000256" key="6">
    <source>
        <dbReference type="ARBA" id="ARBA00070228"/>
    </source>
</evidence>
<keyword evidence="7" id="KW-1133">Transmembrane helix</keyword>
<protein>
    <recommendedName>
        <fullName evidence="6">Putative aliphatic sulfonates-binding protein</fullName>
    </recommendedName>
</protein>
<dbReference type="PANTHER" id="PTHR30024">
    <property type="entry name" value="ALIPHATIC SULFONATES-BINDING PROTEIN-RELATED"/>
    <property type="match status" value="1"/>
</dbReference>
<evidence type="ECO:0000259" key="8">
    <source>
        <dbReference type="SMART" id="SM00062"/>
    </source>
</evidence>
<keyword evidence="7" id="KW-0472">Membrane</keyword>
<evidence type="ECO:0000256" key="7">
    <source>
        <dbReference type="SAM" id="Phobius"/>
    </source>
</evidence>
<dbReference type="Gene3D" id="3.40.190.10">
    <property type="entry name" value="Periplasmic binding protein-like II"/>
    <property type="match status" value="2"/>
</dbReference>
<dbReference type="GO" id="GO:0042626">
    <property type="term" value="F:ATPase-coupled transmembrane transporter activity"/>
    <property type="evidence" value="ECO:0007669"/>
    <property type="project" value="InterPro"/>
</dbReference>
<keyword evidence="10" id="KW-1185">Reference proteome</keyword>
<proteinExistence type="inferred from homology"/>
<evidence type="ECO:0000313" key="10">
    <source>
        <dbReference type="Proteomes" id="UP001328733"/>
    </source>
</evidence>
<dbReference type="FunFam" id="3.40.190.10:FF:000050">
    <property type="entry name" value="Sulfonate ABC transporter substrate-binding protein"/>
    <property type="match status" value="1"/>
</dbReference>
<dbReference type="AlphaFoldDB" id="A0AAW9QTZ8"/>
<evidence type="ECO:0000313" key="9">
    <source>
        <dbReference type="EMBL" id="MEG3437772.1"/>
    </source>
</evidence>
<evidence type="ECO:0000256" key="4">
    <source>
        <dbReference type="ARBA" id="ARBA00022729"/>
    </source>
</evidence>
<evidence type="ECO:0000256" key="1">
    <source>
        <dbReference type="ARBA" id="ARBA00004418"/>
    </source>
</evidence>
<accession>A0AAW9QTZ8</accession>
<comment type="subcellular location">
    <subcellularLocation>
        <location evidence="1">Periplasm</location>
    </subcellularLocation>
</comment>
<gene>
    <name evidence="9" type="ORF">V0288_11640</name>
</gene>
<dbReference type="InterPro" id="IPR001638">
    <property type="entry name" value="Solute-binding_3/MltF_N"/>
</dbReference>
<keyword evidence="4" id="KW-0732">Signal</keyword>
<name>A0AAW9QTZ8_9CHRO</name>
<dbReference type="PANTHER" id="PTHR30024:SF42">
    <property type="entry name" value="ALIPHATIC SULFONATES-BINDING PROTEIN-RELATED"/>
    <property type="match status" value="1"/>
</dbReference>
<organism evidence="9 10">
    <name type="scientific">Pannus brasiliensis CCIBt3594</name>
    <dbReference type="NCBI Taxonomy" id="1427578"/>
    <lineage>
        <taxon>Bacteria</taxon>
        <taxon>Bacillati</taxon>
        <taxon>Cyanobacteriota</taxon>
        <taxon>Cyanophyceae</taxon>
        <taxon>Oscillatoriophycideae</taxon>
        <taxon>Chroococcales</taxon>
        <taxon>Microcystaceae</taxon>
        <taxon>Pannus</taxon>
    </lineage>
</organism>
<dbReference type="InterPro" id="IPR010067">
    <property type="entry name" value="ABC_SsuA_sub-bd"/>
</dbReference>
<dbReference type="EMBL" id="JBAFSM010000019">
    <property type="protein sequence ID" value="MEG3437772.1"/>
    <property type="molecule type" value="Genomic_DNA"/>
</dbReference>
<dbReference type="RefSeq" id="WP_332865254.1">
    <property type="nucleotide sequence ID" value="NZ_JBAFSM010000019.1"/>
</dbReference>
<dbReference type="SUPFAM" id="SSF53850">
    <property type="entry name" value="Periplasmic binding protein-like II"/>
    <property type="match status" value="1"/>
</dbReference>
<dbReference type="GO" id="GO:0042597">
    <property type="term" value="C:periplasmic space"/>
    <property type="evidence" value="ECO:0007669"/>
    <property type="project" value="UniProtKB-SubCell"/>
</dbReference>
<dbReference type="NCBIfam" id="NF008588">
    <property type="entry name" value="PRK11553.1"/>
    <property type="match status" value="1"/>
</dbReference>
<evidence type="ECO:0000256" key="3">
    <source>
        <dbReference type="ARBA" id="ARBA00022448"/>
    </source>
</evidence>
<dbReference type="InterPro" id="IPR015168">
    <property type="entry name" value="SsuA/THI5"/>
</dbReference>
<dbReference type="SMART" id="SM00062">
    <property type="entry name" value="PBPb"/>
    <property type="match status" value="1"/>
</dbReference>
<dbReference type="NCBIfam" id="TIGR01728">
    <property type="entry name" value="SsuA_fam"/>
    <property type="match status" value="1"/>
</dbReference>